<sequence>MAIANANEGHNFQLEVCDALEQLNTTAARIKNNVSTVQTIDQIIGTLSDQLQAQQLQVQRVIKEQAQATNTQFGALAQQMQQLISAIGAAVRNNPPMPRPLPAGSQFYCQDMCDIYITNYTFRETEPALAYARPLSCVKPKAPSTDTLYNNEFSSTPPSEDNIACPAPIRCLPPAAHPFGFLDYPPDDCFENLQPRFNQPRLSLHKEDS</sequence>
<dbReference type="AlphaFoldDB" id="A0A915K2A4"/>
<organism evidence="1 2">
    <name type="scientific">Romanomermis culicivorax</name>
    <name type="common">Nematode worm</name>
    <dbReference type="NCBI Taxonomy" id="13658"/>
    <lineage>
        <taxon>Eukaryota</taxon>
        <taxon>Metazoa</taxon>
        <taxon>Ecdysozoa</taxon>
        <taxon>Nematoda</taxon>
        <taxon>Enoplea</taxon>
        <taxon>Dorylaimia</taxon>
        <taxon>Mermithida</taxon>
        <taxon>Mermithoidea</taxon>
        <taxon>Mermithidae</taxon>
        <taxon>Romanomermis</taxon>
    </lineage>
</organism>
<reference evidence="2" key="1">
    <citation type="submission" date="2022-11" db="UniProtKB">
        <authorList>
            <consortium name="WormBaseParasite"/>
        </authorList>
    </citation>
    <scope>IDENTIFICATION</scope>
</reference>
<dbReference type="WBParaSite" id="nRc.2.0.1.t32824-RA">
    <property type="protein sequence ID" value="nRc.2.0.1.t32824-RA"/>
    <property type="gene ID" value="nRc.2.0.1.g32824"/>
</dbReference>
<protein>
    <submittedName>
        <fullName evidence="2">Uncharacterized protein</fullName>
    </submittedName>
</protein>
<keyword evidence="1" id="KW-1185">Reference proteome</keyword>
<name>A0A915K2A4_ROMCU</name>
<accession>A0A915K2A4</accession>
<evidence type="ECO:0000313" key="1">
    <source>
        <dbReference type="Proteomes" id="UP000887565"/>
    </source>
</evidence>
<proteinExistence type="predicted"/>
<evidence type="ECO:0000313" key="2">
    <source>
        <dbReference type="WBParaSite" id="nRc.2.0.1.t32824-RA"/>
    </source>
</evidence>
<dbReference type="Proteomes" id="UP000887565">
    <property type="component" value="Unplaced"/>
</dbReference>